<comment type="caution">
    <text evidence="2">The sequence shown here is derived from an EMBL/GenBank/DDBJ whole genome shotgun (WGS) entry which is preliminary data.</text>
</comment>
<dbReference type="EMBL" id="JTHG01000034">
    <property type="protein sequence ID" value="KMO26035.1"/>
    <property type="molecule type" value="Genomic_DNA"/>
</dbReference>
<protein>
    <submittedName>
        <fullName evidence="2">Alpha/beta hydrolase</fullName>
    </submittedName>
</protein>
<reference evidence="2 3" key="1">
    <citation type="submission" date="2014-11" db="EMBL/GenBank/DDBJ databases">
        <title>Comparative genomics of Methylobacterium species.</title>
        <authorList>
            <person name="Chaudhry V."/>
            <person name="Patil P.B."/>
        </authorList>
    </citation>
    <scope>NUCLEOTIDE SEQUENCE [LARGE SCALE GENOMIC DNA]</scope>
    <source>
        <strain evidence="2 3">SE3.6</strain>
    </source>
</reference>
<name>A0ABR5HHA5_9HYPH</name>
<dbReference type="InterPro" id="IPR000073">
    <property type="entry name" value="AB_hydrolase_1"/>
</dbReference>
<evidence type="ECO:0000313" key="3">
    <source>
        <dbReference type="Proteomes" id="UP000036471"/>
    </source>
</evidence>
<evidence type="ECO:0000259" key="1">
    <source>
        <dbReference type="Pfam" id="PF00561"/>
    </source>
</evidence>
<dbReference type="InterPro" id="IPR029058">
    <property type="entry name" value="AB_hydrolase_fold"/>
</dbReference>
<dbReference type="InterPro" id="IPR051340">
    <property type="entry name" value="Haloalkane_dehalogenase"/>
</dbReference>
<evidence type="ECO:0000313" key="2">
    <source>
        <dbReference type="EMBL" id="KMO26035.1"/>
    </source>
</evidence>
<dbReference type="Proteomes" id="UP000036471">
    <property type="component" value="Unassembled WGS sequence"/>
</dbReference>
<accession>A0ABR5HHA5</accession>
<gene>
    <name evidence="2" type="ORF">QR79_04630</name>
</gene>
<dbReference type="GO" id="GO:0016787">
    <property type="term" value="F:hydrolase activity"/>
    <property type="evidence" value="ECO:0007669"/>
    <property type="project" value="UniProtKB-KW"/>
</dbReference>
<dbReference type="Gene3D" id="3.40.50.1820">
    <property type="entry name" value="alpha/beta hydrolase"/>
    <property type="match status" value="1"/>
</dbReference>
<proteinExistence type="predicted"/>
<dbReference type="SUPFAM" id="SSF53474">
    <property type="entry name" value="alpha/beta-Hydrolases"/>
    <property type="match status" value="1"/>
</dbReference>
<keyword evidence="3" id="KW-1185">Reference proteome</keyword>
<dbReference type="PANTHER" id="PTHR42977:SF1">
    <property type="entry name" value="BLR6576 PROTEIN"/>
    <property type="match status" value="1"/>
</dbReference>
<organism evidence="2 3">
    <name type="scientific">Methylobacterium indicum</name>
    <dbReference type="NCBI Taxonomy" id="1775910"/>
    <lineage>
        <taxon>Bacteria</taxon>
        <taxon>Pseudomonadati</taxon>
        <taxon>Pseudomonadota</taxon>
        <taxon>Alphaproteobacteria</taxon>
        <taxon>Hyphomicrobiales</taxon>
        <taxon>Methylobacteriaceae</taxon>
        <taxon>Methylobacterium</taxon>
    </lineage>
</organism>
<dbReference type="PRINTS" id="PR00412">
    <property type="entry name" value="EPOXHYDRLASE"/>
</dbReference>
<dbReference type="PANTHER" id="PTHR42977">
    <property type="entry name" value="HYDROLASE-RELATED"/>
    <property type="match status" value="1"/>
</dbReference>
<feature type="domain" description="AB hydrolase-1" evidence="1">
    <location>
        <begin position="53"/>
        <end position="295"/>
    </location>
</feature>
<dbReference type="RefSeq" id="WP_048427936.1">
    <property type="nucleotide sequence ID" value="NZ_JTHF01000107.1"/>
</dbReference>
<dbReference type="PRINTS" id="PR00111">
    <property type="entry name" value="ABHYDROLASE"/>
</dbReference>
<keyword evidence="2" id="KW-0378">Hydrolase</keyword>
<dbReference type="InterPro" id="IPR000639">
    <property type="entry name" value="Epox_hydrolase-like"/>
</dbReference>
<dbReference type="Pfam" id="PF00561">
    <property type="entry name" value="Abhydrolase_1"/>
    <property type="match status" value="1"/>
</dbReference>
<sequence length="315" mass="34898">MTTGTILAAATALMLGQSSSKPLPSIAATTTYHRVAVDGVGIFYREAGPRDAPTILLLHGYPSSSRQWDSLLPLLADRYHLIAPDYPGFGQSDAPSPAQYAYTFDNLAATMAELVAHLGLERYTLFMQDYGGPVGFRMAMARPERVSALIIQNANAYTEGLGAKWRGIARYWADPTSHPEQVDAFTSLEGAKQRHLGTSPNPERYNPDLWRDEHAILGRPGEREIQAALLYDYRTNVASYPAWQAWMRKHLRPALILWGRYDPSFIVPGAEAYLRDMPNAELHLLDAGHFALDEATDDVARLTRDFLGRITAAVP</sequence>